<dbReference type="EMBL" id="JBJQOH010000006">
    <property type="protein sequence ID" value="KAL3682718.1"/>
    <property type="molecule type" value="Genomic_DNA"/>
</dbReference>
<keyword evidence="2" id="KW-1185">Reference proteome</keyword>
<sequence length="165" mass="18362">MTIRVLSVFVVQTEAVAEFIRNYSKDTHQSTVRGQQINLSLEAIRDAFHLPAGVENNAGVSSKHTPEQYCQEDGRDIINSAPDSQIIPLGTDTVQIGIVHLVPETHYSHRINLANYDIEGKSDERIRIAVAELLTEVEREVRQAGSVYFRVLHKIFVGAGGDVPR</sequence>
<evidence type="ECO:0000313" key="1">
    <source>
        <dbReference type="EMBL" id="KAL3682718.1"/>
    </source>
</evidence>
<comment type="caution">
    <text evidence="1">The sequence shown here is derived from an EMBL/GenBank/DDBJ whole genome shotgun (WGS) entry which is preliminary data.</text>
</comment>
<name>A0ABD3GUT8_9MARC</name>
<organism evidence="1 2">
    <name type="scientific">Riccia sorocarpa</name>
    <dbReference type="NCBI Taxonomy" id="122646"/>
    <lineage>
        <taxon>Eukaryota</taxon>
        <taxon>Viridiplantae</taxon>
        <taxon>Streptophyta</taxon>
        <taxon>Embryophyta</taxon>
        <taxon>Marchantiophyta</taxon>
        <taxon>Marchantiopsida</taxon>
        <taxon>Marchantiidae</taxon>
        <taxon>Marchantiales</taxon>
        <taxon>Ricciaceae</taxon>
        <taxon>Riccia</taxon>
    </lineage>
</organism>
<gene>
    <name evidence="1" type="ORF">R1sor_000740</name>
</gene>
<dbReference type="Proteomes" id="UP001633002">
    <property type="component" value="Unassembled WGS sequence"/>
</dbReference>
<accession>A0ABD3GUT8</accession>
<dbReference type="AlphaFoldDB" id="A0ABD3GUT8"/>
<protein>
    <submittedName>
        <fullName evidence="1">Uncharacterized protein</fullName>
    </submittedName>
</protein>
<evidence type="ECO:0000313" key="2">
    <source>
        <dbReference type="Proteomes" id="UP001633002"/>
    </source>
</evidence>
<reference evidence="1 2" key="1">
    <citation type="submission" date="2024-09" db="EMBL/GenBank/DDBJ databases">
        <title>Chromosome-scale assembly of Riccia sorocarpa.</title>
        <authorList>
            <person name="Paukszto L."/>
        </authorList>
    </citation>
    <scope>NUCLEOTIDE SEQUENCE [LARGE SCALE GENOMIC DNA]</scope>
    <source>
        <strain evidence="1">LP-2024</strain>
        <tissue evidence="1">Aerial parts of the thallus</tissue>
    </source>
</reference>
<proteinExistence type="predicted"/>